<keyword evidence="2" id="KW-0732">Signal</keyword>
<proteinExistence type="predicted"/>
<evidence type="ECO:0000256" key="2">
    <source>
        <dbReference type="SAM" id="SignalP"/>
    </source>
</evidence>
<dbReference type="Proteomes" id="UP001345013">
    <property type="component" value="Unassembled WGS sequence"/>
</dbReference>
<keyword evidence="4" id="KW-1185">Reference proteome</keyword>
<feature type="chain" id="PRO_5046733782" evidence="2">
    <location>
        <begin position="19"/>
        <end position="283"/>
    </location>
</feature>
<feature type="region of interest" description="Disordered" evidence="1">
    <location>
        <begin position="255"/>
        <end position="283"/>
    </location>
</feature>
<feature type="signal peptide" evidence="2">
    <location>
        <begin position="1"/>
        <end position="18"/>
    </location>
</feature>
<organism evidence="3 4">
    <name type="scientific">Lithohypha guttulata</name>
    <dbReference type="NCBI Taxonomy" id="1690604"/>
    <lineage>
        <taxon>Eukaryota</taxon>
        <taxon>Fungi</taxon>
        <taxon>Dikarya</taxon>
        <taxon>Ascomycota</taxon>
        <taxon>Pezizomycotina</taxon>
        <taxon>Eurotiomycetes</taxon>
        <taxon>Chaetothyriomycetidae</taxon>
        <taxon>Chaetothyriales</taxon>
        <taxon>Trichomeriaceae</taxon>
        <taxon>Lithohypha</taxon>
    </lineage>
</organism>
<evidence type="ECO:0000313" key="4">
    <source>
        <dbReference type="Proteomes" id="UP001345013"/>
    </source>
</evidence>
<comment type="caution">
    <text evidence="3">The sequence shown here is derived from an EMBL/GenBank/DDBJ whole genome shotgun (WGS) entry which is preliminary data.</text>
</comment>
<reference evidence="3 4" key="1">
    <citation type="submission" date="2023-08" db="EMBL/GenBank/DDBJ databases">
        <title>Black Yeasts Isolated from many extreme environments.</title>
        <authorList>
            <person name="Coleine C."/>
            <person name="Stajich J.E."/>
            <person name="Selbmann L."/>
        </authorList>
    </citation>
    <scope>NUCLEOTIDE SEQUENCE [LARGE SCALE GENOMIC DNA]</scope>
    <source>
        <strain evidence="3 4">CCFEE 5885</strain>
    </source>
</reference>
<protein>
    <submittedName>
        <fullName evidence="3">Uncharacterized protein</fullName>
    </submittedName>
</protein>
<dbReference type="EMBL" id="JAVRRG010000402">
    <property type="protein sequence ID" value="KAK5070330.1"/>
    <property type="molecule type" value="Genomic_DNA"/>
</dbReference>
<evidence type="ECO:0000313" key="3">
    <source>
        <dbReference type="EMBL" id="KAK5070330.1"/>
    </source>
</evidence>
<evidence type="ECO:0000256" key="1">
    <source>
        <dbReference type="SAM" id="MobiDB-lite"/>
    </source>
</evidence>
<sequence>MKLLVVLTTILTIHNSMSSQERWWSRSSNKPYFSKDVDFWHIAQKDESTDTYIRQTSHENQTIYGRDEPPADHAVFQLFSFQNFPTNDQNTRRNQAAYACIEAIGILVDSLAALNSMDDPRIASSFLRYFESEHIGEVRLVIESLVRQLGAEIFPGAQRCIPRPELLPLMIHYDSPPQIPSLCEGTLLALPEVLDSSGEPIEPSVQYMVICPRWFETGRWRLVDGVNEDLQAYWATEYGYAVLVGQVGAGLESSSTASSTNSCTGGASSAASPTQSSTMKLSS</sequence>
<name>A0ABR0JTC1_9EURO</name>
<gene>
    <name evidence="3" type="ORF">LTR24_010651</name>
</gene>
<accession>A0ABR0JTC1</accession>